<evidence type="ECO:0000313" key="4">
    <source>
        <dbReference type="Proteomes" id="UP000318833"/>
    </source>
</evidence>
<evidence type="ECO:0000313" key="3">
    <source>
        <dbReference type="EMBL" id="TSE07426.1"/>
    </source>
</evidence>
<dbReference type="InterPro" id="IPR003115">
    <property type="entry name" value="ParB_N"/>
</dbReference>
<proteinExistence type="inferred from homology"/>
<dbReference type="NCBIfam" id="TIGR00180">
    <property type="entry name" value="parB_part"/>
    <property type="match status" value="1"/>
</dbReference>
<dbReference type="AlphaFoldDB" id="A0A554VIF7"/>
<dbReference type="SUPFAM" id="SSF109709">
    <property type="entry name" value="KorB DNA-binding domain-like"/>
    <property type="match status" value="1"/>
</dbReference>
<dbReference type="GO" id="GO:0003677">
    <property type="term" value="F:DNA binding"/>
    <property type="evidence" value="ECO:0007669"/>
    <property type="project" value="InterPro"/>
</dbReference>
<dbReference type="InterPro" id="IPR004437">
    <property type="entry name" value="ParB/RepB/Spo0J"/>
</dbReference>
<dbReference type="SUPFAM" id="SSF110849">
    <property type="entry name" value="ParB/Sulfiredoxin"/>
    <property type="match status" value="1"/>
</dbReference>
<dbReference type="Gene3D" id="1.10.10.2830">
    <property type="match status" value="1"/>
</dbReference>
<dbReference type="Pfam" id="PF17762">
    <property type="entry name" value="HTH_ParB"/>
    <property type="match status" value="1"/>
</dbReference>
<name>A0A554VIF7_9FLAO</name>
<dbReference type="InterPro" id="IPR050336">
    <property type="entry name" value="Chromosome_partition/occlusion"/>
</dbReference>
<dbReference type="GO" id="GO:0007059">
    <property type="term" value="P:chromosome segregation"/>
    <property type="evidence" value="ECO:0007669"/>
    <property type="project" value="TreeGrafter"/>
</dbReference>
<dbReference type="Proteomes" id="UP000318833">
    <property type="component" value="Unassembled WGS sequence"/>
</dbReference>
<dbReference type="Gene3D" id="3.90.1530.30">
    <property type="match status" value="1"/>
</dbReference>
<dbReference type="PANTHER" id="PTHR33375">
    <property type="entry name" value="CHROMOSOME-PARTITIONING PROTEIN PARB-RELATED"/>
    <property type="match status" value="1"/>
</dbReference>
<dbReference type="SMART" id="SM00470">
    <property type="entry name" value="ParB"/>
    <property type="match status" value="1"/>
</dbReference>
<dbReference type="InterPro" id="IPR041468">
    <property type="entry name" value="HTH_ParB/Spo0J"/>
</dbReference>
<dbReference type="InterPro" id="IPR036086">
    <property type="entry name" value="ParB/Sulfiredoxin_sf"/>
</dbReference>
<evidence type="ECO:0000256" key="1">
    <source>
        <dbReference type="ARBA" id="ARBA00006295"/>
    </source>
</evidence>
<dbReference type="EMBL" id="VLNR01000033">
    <property type="protein sequence ID" value="TSE07426.1"/>
    <property type="molecule type" value="Genomic_DNA"/>
</dbReference>
<reference evidence="3 4" key="1">
    <citation type="submission" date="2019-07" db="EMBL/GenBank/DDBJ databases">
        <title>The draft genome sequence of Aquimarina algiphila M91.</title>
        <authorList>
            <person name="Meng X."/>
        </authorList>
    </citation>
    <scope>NUCLEOTIDE SEQUENCE [LARGE SCALE GENOMIC DNA]</scope>
    <source>
        <strain evidence="3 4">M91</strain>
    </source>
</reference>
<dbReference type="OrthoDB" id="9796891at2"/>
<comment type="similarity">
    <text evidence="1">Belongs to the ParB family.</text>
</comment>
<organism evidence="3 4">
    <name type="scientific">Aquimarina algiphila</name>
    <dbReference type="NCBI Taxonomy" id="2047982"/>
    <lineage>
        <taxon>Bacteria</taxon>
        <taxon>Pseudomonadati</taxon>
        <taxon>Bacteroidota</taxon>
        <taxon>Flavobacteriia</taxon>
        <taxon>Flavobacteriales</taxon>
        <taxon>Flavobacteriaceae</taxon>
        <taxon>Aquimarina</taxon>
    </lineage>
</organism>
<dbReference type="RefSeq" id="WP_143917156.1">
    <property type="nucleotide sequence ID" value="NZ_CANMXV010000038.1"/>
</dbReference>
<evidence type="ECO:0000259" key="2">
    <source>
        <dbReference type="SMART" id="SM00470"/>
    </source>
</evidence>
<sequence length="553" mass="63242">MTVKTIPLSEIVSNHNNPRTTFNEESIEQLAQSIKQDGVLQNLIVKPVEGGYEVVVGGRRLRSLRLLLEQGEINSNFSVPVRIQDNQPDNDNLRIAVVENVQREQMHPLDEAEAFLKLTQEGVDLKEVAAQSGVSIYFMKRRLLLGNLIDDSKTAYREEKISLSAAEALAMGNAEDQKLLLERLNDGYVLNPHKIRNMLLCDKPSVSIALFDKEKYTGSITADLFEAEDNTYFDDVGQFNELQDEAVEKLMQDLENDPDVDWVGIERDDHFEHWRYDEAEEGENGGVMIHYRLDGNVEIYRGLVVRENTKTLDDSKPKERPEFTQKAYGYFANQKTILAQQAITKNIRKAKEIDVLQRINLFRDANIKTHQAIKSLSGEQKDSAECELLTQIEQDLMEFLGIELKDRWYVFDSWGVNRSAYYEAVKSLTDEQLDQLFVLLVAISFGKEVTTREETRDSLFYLFANDLDITPRDGWTPNEEFFKLHKKDQLLAIAEACGASIGKQLYKLKRKDLIAELVAYYANSNPLQNEAQQALKDSFCPRLMQFEAEASEA</sequence>
<dbReference type="Pfam" id="PF02195">
    <property type="entry name" value="ParB_N"/>
    <property type="match status" value="1"/>
</dbReference>
<accession>A0A554VIF7</accession>
<dbReference type="PANTHER" id="PTHR33375:SF7">
    <property type="entry name" value="CHROMOSOME 2-PARTITIONING PROTEIN PARB-RELATED"/>
    <property type="match status" value="1"/>
</dbReference>
<gene>
    <name evidence="3" type="ORF">FOF46_16040</name>
</gene>
<feature type="domain" description="ParB-like N-terminal" evidence="2">
    <location>
        <begin position="4"/>
        <end position="101"/>
    </location>
</feature>
<dbReference type="GO" id="GO:0005694">
    <property type="term" value="C:chromosome"/>
    <property type="evidence" value="ECO:0007669"/>
    <property type="project" value="TreeGrafter"/>
</dbReference>
<keyword evidence="4" id="KW-1185">Reference proteome</keyword>
<comment type="caution">
    <text evidence="3">The sequence shown here is derived from an EMBL/GenBank/DDBJ whole genome shotgun (WGS) entry which is preliminary data.</text>
</comment>
<protein>
    <submittedName>
        <fullName evidence="3">ParB/RepB/Spo0J family partition protein</fullName>
    </submittedName>
</protein>